<proteinExistence type="predicted"/>
<keyword evidence="2" id="KW-1185">Reference proteome</keyword>
<evidence type="ECO:0000313" key="1">
    <source>
        <dbReference type="EMBL" id="TFK66336.1"/>
    </source>
</evidence>
<dbReference type="Proteomes" id="UP000308600">
    <property type="component" value="Unassembled WGS sequence"/>
</dbReference>
<sequence>MATKGALEACASSSSHPAEDPEMAASECQASLRGVRSGEIHATPLPPETLGGLTTGAPPWRRLALPESLQWIPANWKWSKIKLVLRCALAAWISAVLFVIPALENIMGQASFLILIAAFLSPPADPFIAVLERELLILFFASLSWAWSCLGIKLADLARKNRDPSVTFTQAITGAYIEAVPTVILGIFIFLGTAFLLYVRAKQGPGPYLFATVLACICLDICITTAALFPWPFYLVGRTIIVPLAFHSAVSLFCSLTIFPSSVSAQFTTRLQTVLTPLDQFLSLHIQLLNTRADGPEFVSLASSVLGLVYQCESNLVPLAASARLLPSDLIFCRFSPGDFNIFQQLARRIAGRADGMVMYFALIDPTRERFSASPMGSAQGTPASTPSHSRHPSRTGSSIDLKQESQNIDEQRSSSHRGTRRSHASVNWLHHALHHGSQIPVPRPHQPEYAVGVFESHKYLNLEAIRNHPESQLHTNLTNLLLRDSCEDLVKSCRDGVKEMQGWFGGLRQARLKVWVNRKDRDIRRLKTIKCLEATRDKLSSCLERFREENRHVVLEPYIAAFEGRADHGTPSHHHLFHCYVYQYHLMQFASIVLEMLDESIRLEKYRRKPRLWIPVKRLFKWNMWEIAENIDHDDDEDPDVIQGLEPSVAEDLGLPRRRDPDALPPRNRVEWLMSRVYYAIAGLAGGNVLFALKAGVLTVLLCLPSFLASSAAFAYRGRFVWGIFMGQVTLARFRGDTAFALIARVFSTFLGCVVGAAMWYTSCGSSSGNAFGLAAVCAICFPFFFYARLYLPGPPMTNIVFFVTAILVLGYSYMDAKSAIPASPPFGIDLAWRRFVLVTAGVTAAFIFSFLPPSTTIRLYQRKILSTASAETGAIYCSVVSYASMKRERDIQEIVTGLIAVRSKLKRSAIMRTNVVYEFSLRGRWPVKRYQKIQELQMQISYCLSHLLSVLTHLEPAWTQAFLRRTRLDDPDFQGDVLAVINMVSSALQTGTPLPQITPCPLLDRFMLRFHGLNVIHKESDEDYGLPRTLTVETLKNEQYLIFCVGVSTAFALMTRLDNLMLATKEIVGEQYHIHGIGVRHAPPAPKSGSIHITKLQKDD</sequence>
<protein>
    <submittedName>
        <fullName evidence="1">Uncharacterized protein</fullName>
    </submittedName>
</protein>
<gene>
    <name evidence="1" type="ORF">BDN72DRAFT_880366</name>
</gene>
<evidence type="ECO:0000313" key="2">
    <source>
        <dbReference type="Proteomes" id="UP000308600"/>
    </source>
</evidence>
<organism evidence="1 2">
    <name type="scientific">Pluteus cervinus</name>
    <dbReference type="NCBI Taxonomy" id="181527"/>
    <lineage>
        <taxon>Eukaryota</taxon>
        <taxon>Fungi</taxon>
        <taxon>Dikarya</taxon>
        <taxon>Basidiomycota</taxon>
        <taxon>Agaricomycotina</taxon>
        <taxon>Agaricomycetes</taxon>
        <taxon>Agaricomycetidae</taxon>
        <taxon>Agaricales</taxon>
        <taxon>Pluteineae</taxon>
        <taxon>Pluteaceae</taxon>
        <taxon>Pluteus</taxon>
    </lineage>
</organism>
<dbReference type="EMBL" id="ML208408">
    <property type="protein sequence ID" value="TFK66336.1"/>
    <property type="molecule type" value="Genomic_DNA"/>
</dbReference>
<accession>A0ACD3AKS1</accession>
<name>A0ACD3AKS1_9AGAR</name>
<reference evidence="1 2" key="1">
    <citation type="journal article" date="2019" name="Nat. Ecol. Evol.">
        <title>Megaphylogeny resolves global patterns of mushroom evolution.</title>
        <authorList>
            <person name="Varga T."/>
            <person name="Krizsan K."/>
            <person name="Foldi C."/>
            <person name="Dima B."/>
            <person name="Sanchez-Garcia M."/>
            <person name="Sanchez-Ramirez S."/>
            <person name="Szollosi G.J."/>
            <person name="Szarkandi J.G."/>
            <person name="Papp V."/>
            <person name="Albert L."/>
            <person name="Andreopoulos W."/>
            <person name="Angelini C."/>
            <person name="Antonin V."/>
            <person name="Barry K.W."/>
            <person name="Bougher N.L."/>
            <person name="Buchanan P."/>
            <person name="Buyck B."/>
            <person name="Bense V."/>
            <person name="Catcheside P."/>
            <person name="Chovatia M."/>
            <person name="Cooper J."/>
            <person name="Damon W."/>
            <person name="Desjardin D."/>
            <person name="Finy P."/>
            <person name="Geml J."/>
            <person name="Haridas S."/>
            <person name="Hughes K."/>
            <person name="Justo A."/>
            <person name="Karasinski D."/>
            <person name="Kautmanova I."/>
            <person name="Kiss B."/>
            <person name="Kocsube S."/>
            <person name="Kotiranta H."/>
            <person name="LaButti K.M."/>
            <person name="Lechner B.E."/>
            <person name="Liimatainen K."/>
            <person name="Lipzen A."/>
            <person name="Lukacs Z."/>
            <person name="Mihaltcheva S."/>
            <person name="Morgado L.N."/>
            <person name="Niskanen T."/>
            <person name="Noordeloos M.E."/>
            <person name="Ohm R.A."/>
            <person name="Ortiz-Santana B."/>
            <person name="Ovrebo C."/>
            <person name="Racz N."/>
            <person name="Riley R."/>
            <person name="Savchenko A."/>
            <person name="Shiryaev A."/>
            <person name="Soop K."/>
            <person name="Spirin V."/>
            <person name="Szebenyi C."/>
            <person name="Tomsovsky M."/>
            <person name="Tulloss R.E."/>
            <person name="Uehling J."/>
            <person name="Grigoriev I.V."/>
            <person name="Vagvolgyi C."/>
            <person name="Papp T."/>
            <person name="Martin F.M."/>
            <person name="Miettinen O."/>
            <person name="Hibbett D.S."/>
            <person name="Nagy L.G."/>
        </authorList>
    </citation>
    <scope>NUCLEOTIDE SEQUENCE [LARGE SCALE GENOMIC DNA]</scope>
    <source>
        <strain evidence="1 2">NL-1719</strain>
    </source>
</reference>